<sequence length="89" mass="10258">MARRCSLSFTRSTLRSLKKTEQEAPACRQDFRPVKMVEKHTYGLMEWAPDVDLAFAQILLKLVLINVCPAVKLFSLSLQMLKFWRGGNK</sequence>
<dbReference type="EMBL" id="GGEC01022141">
    <property type="protein sequence ID" value="MBX02625.1"/>
    <property type="molecule type" value="Transcribed_RNA"/>
</dbReference>
<evidence type="ECO:0000313" key="1">
    <source>
        <dbReference type="EMBL" id="MBX02624.1"/>
    </source>
</evidence>
<dbReference type="AlphaFoldDB" id="A0A2P2KA80"/>
<name>A0A2P2KA80_RHIMU</name>
<evidence type="ECO:0000313" key="2">
    <source>
        <dbReference type="EMBL" id="MBX02625.1"/>
    </source>
</evidence>
<proteinExistence type="predicted"/>
<organism evidence="1">
    <name type="scientific">Rhizophora mucronata</name>
    <name type="common">Asiatic mangrove</name>
    <dbReference type="NCBI Taxonomy" id="61149"/>
    <lineage>
        <taxon>Eukaryota</taxon>
        <taxon>Viridiplantae</taxon>
        <taxon>Streptophyta</taxon>
        <taxon>Embryophyta</taxon>
        <taxon>Tracheophyta</taxon>
        <taxon>Spermatophyta</taxon>
        <taxon>Magnoliopsida</taxon>
        <taxon>eudicotyledons</taxon>
        <taxon>Gunneridae</taxon>
        <taxon>Pentapetalae</taxon>
        <taxon>rosids</taxon>
        <taxon>fabids</taxon>
        <taxon>Malpighiales</taxon>
        <taxon>Rhizophoraceae</taxon>
        <taxon>Rhizophora</taxon>
    </lineage>
</organism>
<accession>A0A2P2KA80</accession>
<dbReference type="EMBL" id="GGEC01022136">
    <property type="protein sequence ID" value="MBX02620.1"/>
    <property type="molecule type" value="Transcribed_RNA"/>
</dbReference>
<reference evidence="1" key="1">
    <citation type="submission" date="2018-02" db="EMBL/GenBank/DDBJ databases">
        <title>Rhizophora mucronata_Transcriptome.</title>
        <authorList>
            <person name="Meera S.P."/>
            <person name="Sreeshan A."/>
            <person name="Augustine A."/>
        </authorList>
    </citation>
    <scope>NUCLEOTIDE SEQUENCE</scope>
    <source>
        <tissue evidence="1">Leaf</tissue>
    </source>
</reference>
<dbReference type="EMBL" id="GGEC01022140">
    <property type="protein sequence ID" value="MBX02624.1"/>
    <property type="molecule type" value="Transcribed_RNA"/>
</dbReference>
<dbReference type="EMBL" id="GGEC01022138">
    <property type="protein sequence ID" value="MBX02622.1"/>
    <property type="molecule type" value="Transcribed_RNA"/>
</dbReference>
<protein>
    <submittedName>
        <fullName evidence="2">Uncharacterized protein LOC105142276</fullName>
    </submittedName>
</protein>
<dbReference type="EMBL" id="GGEC01022139">
    <property type="protein sequence ID" value="MBX02623.1"/>
    <property type="molecule type" value="Transcribed_RNA"/>
</dbReference>
<dbReference type="EMBL" id="GGEC01022137">
    <property type="protein sequence ID" value="MBX02621.1"/>
    <property type="molecule type" value="Transcribed_RNA"/>
</dbReference>